<gene>
    <name evidence="2" type="ORF">HNQ81_002121</name>
</gene>
<dbReference type="Proteomes" id="UP000539642">
    <property type="component" value="Unassembled WGS sequence"/>
</dbReference>
<reference evidence="2 3" key="1">
    <citation type="submission" date="2020-08" db="EMBL/GenBank/DDBJ databases">
        <title>Genomic Encyclopedia of Type Strains, Phase IV (KMG-IV): sequencing the most valuable type-strain genomes for metagenomic binning, comparative biology and taxonomic classification.</title>
        <authorList>
            <person name="Goeker M."/>
        </authorList>
    </citation>
    <scope>NUCLEOTIDE SEQUENCE [LARGE SCALE GENOMIC DNA]</scope>
    <source>
        <strain evidence="2 3">DSM 28570</strain>
    </source>
</reference>
<sequence>MKIIILNQKGGAGKSTISTNMAYCLAMSGKKTLLIDMDPQAHSSVIFCPDIPRDQTVNELLLNKSFKIDSVIRQAVAGEDENPVGNLFIIPSNIHLAITAEQITTKIHREKLLHNHLKKIEKDFDFIIIDCPPTVNVLTVNAIYTSDLILIPTIYGRYSLDGIADLFKSIEDVKESSNFKYVILRNSRDSRTKLSNLYVEEQLAPYKENLLETVIRRNEAINQAQMNNEPVMVFDPRSYGAEDFKQLTEEILSYGN</sequence>
<comment type="caution">
    <text evidence="2">The sequence shown here is derived from an EMBL/GenBank/DDBJ whole genome shotgun (WGS) entry which is preliminary data.</text>
</comment>
<name>A0A840UU72_9BACT</name>
<dbReference type="Gene3D" id="3.40.50.300">
    <property type="entry name" value="P-loop containing nucleotide triphosphate hydrolases"/>
    <property type="match status" value="1"/>
</dbReference>
<dbReference type="Pfam" id="PF13614">
    <property type="entry name" value="AAA_31"/>
    <property type="match status" value="1"/>
</dbReference>
<dbReference type="PANTHER" id="PTHR13696">
    <property type="entry name" value="P-LOOP CONTAINING NUCLEOSIDE TRIPHOSPHATE HYDROLASE"/>
    <property type="match status" value="1"/>
</dbReference>
<dbReference type="InterPro" id="IPR027417">
    <property type="entry name" value="P-loop_NTPase"/>
</dbReference>
<dbReference type="PIRSF" id="PIRSF009320">
    <property type="entry name" value="Nuc_binding_HP_1000"/>
    <property type="match status" value="1"/>
</dbReference>
<dbReference type="InterPro" id="IPR050678">
    <property type="entry name" value="DNA_Partitioning_ATPase"/>
</dbReference>
<dbReference type="EMBL" id="JACHEO010000011">
    <property type="protein sequence ID" value="MBB5348386.1"/>
    <property type="molecule type" value="Genomic_DNA"/>
</dbReference>
<dbReference type="InterPro" id="IPR025669">
    <property type="entry name" value="AAA_dom"/>
</dbReference>
<feature type="domain" description="AAA" evidence="1">
    <location>
        <begin position="3"/>
        <end position="179"/>
    </location>
</feature>
<accession>A0A840UU72</accession>
<evidence type="ECO:0000313" key="2">
    <source>
        <dbReference type="EMBL" id="MBB5348386.1"/>
    </source>
</evidence>
<keyword evidence="3" id="KW-1185">Reference proteome</keyword>
<proteinExistence type="predicted"/>
<organism evidence="2 3">
    <name type="scientific">Desulfoprunum benzoelyticum</name>
    <dbReference type="NCBI Taxonomy" id="1506996"/>
    <lineage>
        <taxon>Bacteria</taxon>
        <taxon>Pseudomonadati</taxon>
        <taxon>Thermodesulfobacteriota</taxon>
        <taxon>Desulfobulbia</taxon>
        <taxon>Desulfobulbales</taxon>
        <taxon>Desulfobulbaceae</taxon>
        <taxon>Desulfoprunum</taxon>
    </lineage>
</organism>
<dbReference type="CDD" id="cd02042">
    <property type="entry name" value="ParAB_family"/>
    <property type="match status" value="1"/>
</dbReference>
<dbReference type="SUPFAM" id="SSF52540">
    <property type="entry name" value="P-loop containing nucleoside triphosphate hydrolases"/>
    <property type="match status" value="1"/>
</dbReference>
<dbReference type="AlphaFoldDB" id="A0A840UU72"/>
<evidence type="ECO:0000259" key="1">
    <source>
        <dbReference type="Pfam" id="PF13614"/>
    </source>
</evidence>
<evidence type="ECO:0000313" key="3">
    <source>
        <dbReference type="Proteomes" id="UP000539642"/>
    </source>
</evidence>
<protein>
    <submittedName>
        <fullName evidence="2">Chromosome partitioning protein</fullName>
    </submittedName>
</protein>
<dbReference type="PANTHER" id="PTHR13696:SF52">
    <property type="entry name" value="PARA FAMILY PROTEIN CT_582"/>
    <property type="match status" value="1"/>
</dbReference>
<dbReference type="RefSeq" id="WP_183351076.1">
    <property type="nucleotide sequence ID" value="NZ_JACHEO010000011.1"/>
</dbReference>